<organism evidence="2 3">
    <name type="scientific">Cryptococcus depauperatus CBS 7841</name>
    <dbReference type="NCBI Taxonomy" id="1295531"/>
    <lineage>
        <taxon>Eukaryota</taxon>
        <taxon>Fungi</taxon>
        <taxon>Dikarya</taxon>
        <taxon>Basidiomycota</taxon>
        <taxon>Agaricomycotina</taxon>
        <taxon>Tremellomycetes</taxon>
        <taxon>Tremellales</taxon>
        <taxon>Cryptococcaceae</taxon>
        <taxon>Cryptococcus</taxon>
    </lineage>
</organism>
<reference evidence="2" key="2">
    <citation type="journal article" date="2022" name="Elife">
        <title>Obligate sexual reproduction of a homothallic fungus closely related to the Cryptococcus pathogenic species complex.</title>
        <authorList>
            <person name="Passer A.R."/>
            <person name="Clancey S.A."/>
            <person name="Shea T."/>
            <person name="David-Palma M."/>
            <person name="Averette A.F."/>
            <person name="Boekhout T."/>
            <person name="Porcel B.M."/>
            <person name="Nowrousian M."/>
            <person name="Cuomo C.A."/>
            <person name="Sun S."/>
            <person name="Heitman J."/>
            <person name="Coelho M.A."/>
        </authorList>
    </citation>
    <scope>NUCLEOTIDE SEQUENCE</scope>
    <source>
        <strain evidence="2">CBS 7841</strain>
    </source>
</reference>
<dbReference type="GeneID" id="91086273"/>
<evidence type="ECO:0000313" key="3">
    <source>
        <dbReference type="Proteomes" id="UP000094043"/>
    </source>
</evidence>
<feature type="region of interest" description="Disordered" evidence="1">
    <location>
        <begin position="188"/>
        <end position="209"/>
    </location>
</feature>
<gene>
    <name evidence="2" type="ORF">L203_102061</name>
</gene>
<keyword evidence="3" id="KW-1185">Reference proteome</keyword>
<dbReference type="AlphaFoldDB" id="A0AAJ8JR13"/>
<feature type="compositionally biased region" description="Polar residues" evidence="1">
    <location>
        <begin position="156"/>
        <end position="169"/>
    </location>
</feature>
<dbReference type="KEGG" id="cdep:91086273"/>
<sequence length="209" mass="22109">MSNTYPVPPKIAKPAKVPGAFRGVFTGAGHSNIFLSPVQEARILDWRAGAATPSKPHSKSAPPSAGPGTSKMSSSECTCVSDGRKGNVSPPSSSSCVAHSYKNKCRKGPNSHVKSYYSKRTGPERSLTTQDLPMSITVRPKTPPAGLRPPKFKAKSWTSSPTQSGFIPVTAQSHGLPQWTMSPIQAEAQVEPPPPMPRIAGARDPISQA</sequence>
<evidence type="ECO:0000313" key="2">
    <source>
        <dbReference type="EMBL" id="WVN86887.1"/>
    </source>
</evidence>
<accession>A0AAJ8JR13</accession>
<proteinExistence type="predicted"/>
<evidence type="ECO:0000256" key="1">
    <source>
        <dbReference type="SAM" id="MobiDB-lite"/>
    </source>
</evidence>
<reference evidence="2" key="3">
    <citation type="submission" date="2024-01" db="EMBL/GenBank/DDBJ databases">
        <authorList>
            <person name="Coelho M.A."/>
            <person name="David-Palma M."/>
            <person name="Shea T."/>
            <person name="Sun S."/>
            <person name="Cuomo C.A."/>
            <person name="Heitman J."/>
        </authorList>
    </citation>
    <scope>NUCLEOTIDE SEQUENCE</scope>
    <source>
        <strain evidence="2">CBS 7841</strain>
    </source>
</reference>
<feature type="compositionally biased region" description="Low complexity" evidence="1">
    <location>
        <begin position="50"/>
        <end position="70"/>
    </location>
</feature>
<dbReference type="EMBL" id="CP143785">
    <property type="protein sequence ID" value="WVN86887.1"/>
    <property type="molecule type" value="Genomic_DNA"/>
</dbReference>
<name>A0AAJ8JR13_9TREE</name>
<reference evidence="2" key="1">
    <citation type="submission" date="2016-06" db="EMBL/GenBank/DDBJ databases">
        <authorList>
            <person name="Cuomo C."/>
            <person name="Litvintseva A."/>
            <person name="Heitman J."/>
            <person name="Chen Y."/>
            <person name="Sun S."/>
            <person name="Springer D."/>
            <person name="Dromer F."/>
            <person name="Young S."/>
            <person name="Zeng Q."/>
            <person name="Chapman S."/>
            <person name="Gujja S."/>
            <person name="Saif S."/>
            <person name="Birren B."/>
        </authorList>
    </citation>
    <scope>NUCLEOTIDE SEQUENCE</scope>
    <source>
        <strain evidence="2">CBS 7841</strain>
    </source>
</reference>
<dbReference type="Proteomes" id="UP000094043">
    <property type="component" value="Chromosome 2"/>
</dbReference>
<protein>
    <submittedName>
        <fullName evidence="2">Uncharacterized protein</fullName>
    </submittedName>
</protein>
<feature type="region of interest" description="Disordered" evidence="1">
    <location>
        <begin position="46"/>
        <end position="169"/>
    </location>
</feature>
<dbReference type="RefSeq" id="XP_066067587.1">
    <property type="nucleotide sequence ID" value="XM_066211490.1"/>
</dbReference>